<feature type="compositionally biased region" description="Basic and acidic residues" evidence="3">
    <location>
        <begin position="1"/>
        <end position="17"/>
    </location>
</feature>
<comment type="caution">
    <text evidence="4">The sequence shown here is derived from an EMBL/GenBank/DDBJ whole genome shotgun (WGS) entry which is preliminary data.</text>
</comment>
<dbReference type="InParanoid" id="A0A5J5F472"/>
<evidence type="ECO:0000256" key="1">
    <source>
        <dbReference type="ARBA" id="ARBA00006800"/>
    </source>
</evidence>
<evidence type="ECO:0000313" key="5">
    <source>
        <dbReference type="Proteomes" id="UP000326924"/>
    </source>
</evidence>
<feature type="compositionally biased region" description="Basic and acidic residues" evidence="3">
    <location>
        <begin position="124"/>
        <end position="163"/>
    </location>
</feature>
<protein>
    <recommendedName>
        <fullName evidence="2">rRNA-processing protein FYV7</fullName>
    </recommendedName>
</protein>
<dbReference type="EMBL" id="VXIS01000045">
    <property type="protein sequence ID" value="KAA8910559.1"/>
    <property type="molecule type" value="Genomic_DNA"/>
</dbReference>
<dbReference type="InterPro" id="IPR013730">
    <property type="entry name" value="Fyv7/TAP26"/>
</dbReference>
<proteinExistence type="inferred from homology"/>
<evidence type="ECO:0000313" key="4">
    <source>
        <dbReference type="EMBL" id="KAA8910559.1"/>
    </source>
</evidence>
<organism evidence="4 5">
    <name type="scientific">Sphaerosporella brunnea</name>
    <dbReference type="NCBI Taxonomy" id="1250544"/>
    <lineage>
        <taxon>Eukaryota</taxon>
        <taxon>Fungi</taxon>
        <taxon>Dikarya</taxon>
        <taxon>Ascomycota</taxon>
        <taxon>Pezizomycotina</taxon>
        <taxon>Pezizomycetes</taxon>
        <taxon>Pezizales</taxon>
        <taxon>Pyronemataceae</taxon>
        <taxon>Sphaerosporella</taxon>
    </lineage>
</organism>
<dbReference type="PANTHER" id="PTHR41805">
    <property type="entry name" value="EXPRESSED PROTEIN"/>
    <property type="match status" value="1"/>
</dbReference>
<dbReference type="Pfam" id="PF08524">
    <property type="entry name" value="rRNA_processing"/>
    <property type="match status" value="1"/>
</dbReference>
<evidence type="ECO:0000256" key="3">
    <source>
        <dbReference type="SAM" id="MobiDB-lite"/>
    </source>
</evidence>
<dbReference type="Proteomes" id="UP000326924">
    <property type="component" value="Unassembled WGS sequence"/>
</dbReference>
<feature type="region of interest" description="Disordered" evidence="3">
    <location>
        <begin position="1"/>
        <end position="31"/>
    </location>
</feature>
<feature type="region of interest" description="Disordered" evidence="3">
    <location>
        <begin position="49"/>
        <end position="178"/>
    </location>
</feature>
<dbReference type="AlphaFoldDB" id="A0A5J5F472"/>
<name>A0A5J5F472_9PEZI</name>
<accession>A0A5J5F472</accession>
<keyword evidence="5" id="KW-1185">Reference proteome</keyword>
<reference evidence="4 5" key="1">
    <citation type="submission" date="2019-09" db="EMBL/GenBank/DDBJ databases">
        <title>Draft genome of the ectomycorrhizal ascomycete Sphaerosporella brunnea.</title>
        <authorList>
            <consortium name="DOE Joint Genome Institute"/>
            <person name="Benucci G.M."/>
            <person name="Marozzi G."/>
            <person name="Antonielli L."/>
            <person name="Sanchez S."/>
            <person name="Marco P."/>
            <person name="Wang X."/>
            <person name="Falini L.B."/>
            <person name="Barry K."/>
            <person name="Haridas S."/>
            <person name="Lipzen A."/>
            <person name="Labutti K."/>
            <person name="Grigoriev I.V."/>
            <person name="Murat C."/>
            <person name="Martin F."/>
            <person name="Albertini E."/>
            <person name="Donnini D."/>
            <person name="Bonito G."/>
        </authorList>
    </citation>
    <scope>NUCLEOTIDE SEQUENCE [LARGE SCALE GENOMIC DNA]</scope>
    <source>
        <strain evidence="4 5">Sb_GMNB300</strain>
    </source>
</reference>
<gene>
    <name evidence="4" type="ORF">FN846DRAFT_775130</name>
</gene>
<dbReference type="OrthoDB" id="2135053at2759"/>
<dbReference type="PANTHER" id="PTHR41805:SF1">
    <property type="entry name" value="RRNA-PROCESSING PROTEIN FYV7"/>
    <property type="match status" value="1"/>
</dbReference>
<sequence>MARERPDAQSKPTDKKKLGFSVGPANLPDGTYKRKVTKIKERLIHKAKVKKQYRKTLASAPAEKERLERRKKAAEAVENSGGDEAEAESSAVHPDRQAAMDTEPSPPAAVKTGRRERRPKTSTFKKEESIAARKKREREEAARLAEERRKEREKRIAEREMAKKTMSAKTKTGQLKLGKQSHVLLKKVMEQLGKN</sequence>
<comment type="similarity">
    <text evidence="1">Belongs to the FYV7 family.</text>
</comment>
<evidence type="ECO:0000256" key="2">
    <source>
        <dbReference type="ARBA" id="ARBA00018780"/>
    </source>
</evidence>